<dbReference type="EMBL" id="SMKA01000324">
    <property type="protein sequence ID" value="TDC16025.1"/>
    <property type="molecule type" value="Genomic_DNA"/>
</dbReference>
<dbReference type="InterPro" id="IPR050385">
    <property type="entry name" value="Archaeal_FAD_synthase"/>
</dbReference>
<evidence type="ECO:0000313" key="5">
    <source>
        <dbReference type="Proteomes" id="UP000295075"/>
    </source>
</evidence>
<keyword evidence="5" id="KW-1185">Reference proteome</keyword>
<dbReference type="InterPro" id="IPR014729">
    <property type="entry name" value="Rossmann-like_a/b/a_fold"/>
</dbReference>
<evidence type="ECO:0000313" key="4">
    <source>
        <dbReference type="EMBL" id="TDC16025.1"/>
    </source>
</evidence>
<comment type="caution">
    <text evidence="4">The sequence shown here is derived from an EMBL/GenBank/DDBJ whole genome shotgun (WGS) entry which is preliminary data.</text>
</comment>
<dbReference type="PANTHER" id="PTHR43793">
    <property type="entry name" value="FAD SYNTHASE"/>
    <property type="match status" value="1"/>
</dbReference>
<proteinExistence type="predicted"/>
<dbReference type="PANTHER" id="PTHR43793:SF1">
    <property type="entry name" value="FAD SYNTHASE"/>
    <property type="match status" value="1"/>
</dbReference>
<protein>
    <submittedName>
        <fullName evidence="4">Cytidyltransferase</fullName>
    </submittedName>
</protein>
<evidence type="ECO:0000259" key="3">
    <source>
        <dbReference type="Pfam" id="PF01467"/>
    </source>
</evidence>
<dbReference type="Proteomes" id="UP000295075">
    <property type="component" value="Unassembled WGS sequence"/>
</dbReference>
<keyword evidence="1 4" id="KW-0808">Transferase</keyword>
<dbReference type="Pfam" id="PF01467">
    <property type="entry name" value="CTP_transf_like"/>
    <property type="match status" value="1"/>
</dbReference>
<sequence length="134" mass="14667">MPQNGFLAGVFDLFHVGHLDVLERARQACDRLVVGVLTDEWAMDAWGARPFVPLVERVQILQHLRAVDEVLVIDDVDPSLLTGRLVFAADLDGVLGADDLNGVSGLHELPDARMSRSTILRAAIDQRQSRSSVA</sequence>
<dbReference type="InterPro" id="IPR004821">
    <property type="entry name" value="Cyt_trans-like"/>
</dbReference>
<reference evidence="4 5" key="1">
    <citation type="submission" date="2019-03" db="EMBL/GenBank/DDBJ databases">
        <title>Draft genome sequences of novel Actinobacteria.</title>
        <authorList>
            <person name="Sahin N."/>
            <person name="Ay H."/>
            <person name="Saygin H."/>
        </authorList>
    </citation>
    <scope>NUCLEOTIDE SEQUENCE [LARGE SCALE GENOMIC DNA]</scope>
    <source>
        <strain evidence="4 5">JCM 30547</strain>
    </source>
</reference>
<dbReference type="GO" id="GO:0006646">
    <property type="term" value="P:phosphatidylethanolamine biosynthetic process"/>
    <property type="evidence" value="ECO:0007669"/>
    <property type="project" value="UniProtKB-UniPathway"/>
</dbReference>
<accession>A0A4R4P248</accession>
<dbReference type="Gene3D" id="3.40.50.620">
    <property type="entry name" value="HUPs"/>
    <property type="match status" value="1"/>
</dbReference>
<feature type="domain" description="Cytidyltransferase-like" evidence="3">
    <location>
        <begin position="7"/>
        <end position="79"/>
    </location>
</feature>
<dbReference type="OrthoDB" id="9815825at2"/>
<dbReference type="GO" id="GO:0016779">
    <property type="term" value="F:nucleotidyltransferase activity"/>
    <property type="evidence" value="ECO:0007669"/>
    <property type="project" value="UniProtKB-KW"/>
</dbReference>
<dbReference type="SUPFAM" id="SSF52374">
    <property type="entry name" value="Nucleotidylyl transferase"/>
    <property type="match status" value="1"/>
</dbReference>
<dbReference type="UniPathway" id="UPA00558">
    <property type="reaction ID" value="UER00742"/>
</dbReference>
<name>A0A4R4P248_9ACTN</name>
<gene>
    <name evidence="4" type="ORF">E1261_39675</name>
</gene>
<keyword evidence="2" id="KW-0548">Nucleotidyltransferase</keyword>
<dbReference type="AlphaFoldDB" id="A0A4R4P248"/>
<dbReference type="NCBIfam" id="TIGR00125">
    <property type="entry name" value="cyt_tran_rel"/>
    <property type="match status" value="1"/>
</dbReference>
<evidence type="ECO:0000256" key="2">
    <source>
        <dbReference type="ARBA" id="ARBA00022695"/>
    </source>
</evidence>
<evidence type="ECO:0000256" key="1">
    <source>
        <dbReference type="ARBA" id="ARBA00022679"/>
    </source>
</evidence>
<organism evidence="4 5">
    <name type="scientific">Kribbella albertanoniae</name>
    <dbReference type="NCBI Taxonomy" id="1266829"/>
    <lineage>
        <taxon>Bacteria</taxon>
        <taxon>Bacillati</taxon>
        <taxon>Actinomycetota</taxon>
        <taxon>Actinomycetes</taxon>
        <taxon>Propionibacteriales</taxon>
        <taxon>Kribbellaceae</taxon>
        <taxon>Kribbella</taxon>
    </lineage>
</organism>